<dbReference type="AlphaFoldDB" id="E0SPG4"/>
<dbReference type="STRING" id="583356.Igag_0054"/>
<dbReference type="Proteomes" id="UP000001304">
    <property type="component" value="Chromosome"/>
</dbReference>
<organism evidence="3 4">
    <name type="scientific">Ignisphaera aggregans (strain DSM 17230 / JCM 13409 / AQ1.S1)</name>
    <dbReference type="NCBI Taxonomy" id="583356"/>
    <lineage>
        <taxon>Archaea</taxon>
        <taxon>Thermoproteota</taxon>
        <taxon>Thermoprotei</taxon>
        <taxon>Desulfurococcales</taxon>
        <taxon>Desulfurococcaceae</taxon>
        <taxon>Ignisphaera</taxon>
    </lineage>
</organism>
<evidence type="ECO:0000313" key="4">
    <source>
        <dbReference type="Proteomes" id="UP000001304"/>
    </source>
</evidence>
<sequence>MWYIDMPEALVLINTDVGAEEEVLAQVKNIPGVKEVHIVYGVYDLYAKIEAESVEKLKDIISSKIRKIPKVKSTITMVIVSSTSK</sequence>
<name>E0SPG4_IGNAA</name>
<dbReference type="InterPro" id="IPR019887">
    <property type="entry name" value="Tscrpt_reg_AsnC/Lrp_C"/>
</dbReference>
<dbReference type="PANTHER" id="PTHR43413">
    <property type="entry name" value="TRANSCRIPTIONAL REGULATOR, ASNC FAMILY"/>
    <property type="match status" value="1"/>
</dbReference>
<dbReference type="SUPFAM" id="SSF54909">
    <property type="entry name" value="Dimeric alpha+beta barrel"/>
    <property type="match status" value="1"/>
</dbReference>
<dbReference type="KEGG" id="iag:Igag_0054"/>
<dbReference type="Pfam" id="PF01037">
    <property type="entry name" value="AsnC_trans_reg"/>
    <property type="match status" value="1"/>
</dbReference>
<keyword evidence="4" id="KW-1185">Reference proteome</keyword>
<dbReference type="PANTHER" id="PTHR43413:SF6">
    <property type="entry name" value="REGULATORY PROTEIN ASNC"/>
    <property type="match status" value="1"/>
</dbReference>
<dbReference type="InterPro" id="IPR011008">
    <property type="entry name" value="Dimeric_a/b-barrel"/>
</dbReference>
<evidence type="ECO:0000313" key="3">
    <source>
        <dbReference type="EMBL" id="ADM26907.1"/>
    </source>
</evidence>
<evidence type="ECO:0000256" key="1">
    <source>
        <dbReference type="ARBA" id="ARBA00029440"/>
    </source>
</evidence>
<dbReference type="HOGENOM" id="CLU_170329_2_0_2"/>
<protein>
    <submittedName>
        <fullName evidence="3">Transcriptional regulator, AsnC family</fullName>
    </submittedName>
</protein>
<dbReference type="EMBL" id="CP002098">
    <property type="protein sequence ID" value="ADM26907.1"/>
    <property type="molecule type" value="Genomic_DNA"/>
</dbReference>
<feature type="domain" description="Transcription regulator AsnC/Lrp ligand binding" evidence="2">
    <location>
        <begin position="11"/>
        <end position="81"/>
    </location>
</feature>
<proteinExistence type="predicted"/>
<dbReference type="BioCyc" id="IAGG583356:GHAH-60-MONOMER"/>
<reference evidence="3 4" key="1">
    <citation type="journal article" date="2010" name="Stand. Genomic Sci.">
        <title>Complete genome sequence of Ignisphaera aggregans type strain (AQ1.S1).</title>
        <authorList>
            <person name="Goker M."/>
            <person name="Held B."/>
            <person name="Lapidus A."/>
            <person name="Nolan M."/>
            <person name="Spring S."/>
            <person name="Yasawong M."/>
            <person name="Lucas S."/>
            <person name="Glavina Del Rio T."/>
            <person name="Tice H."/>
            <person name="Cheng J.F."/>
            <person name="Goodwin L."/>
            <person name="Tapia R."/>
            <person name="Pitluck S."/>
            <person name="Liolios K."/>
            <person name="Ivanova N."/>
            <person name="Mavromatis K."/>
            <person name="Mikhailova N."/>
            <person name="Pati A."/>
            <person name="Chen A."/>
            <person name="Palaniappan K."/>
            <person name="Brambilla E."/>
            <person name="Land M."/>
            <person name="Hauser L."/>
            <person name="Chang Y.J."/>
            <person name="Jeffries C.D."/>
            <person name="Brettin T."/>
            <person name="Detter J.C."/>
            <person name="Han C."/>
            <person name="Rohde M."/>
            <person name="Sikorski J."/>
            <person name="Woyke T."/>
            <person name="Bristow J."/>
            <person name="Eisen J.A."/>
            <person name="Markowitz V."/>
            <person name="Hugenholtz P."/>
            <person name="Kyrpides N.C."/>
            <person name="Klenk H.P."/>
        </authorList>
    </citation>
    <scope>NUCLEOTIDE SEQUENCE [LARGE SCALE GENOMIC DNA]</scope>
    <source>
        <strain evidence="4">DSM 17230 / JCM 13409 / AQ1.S1</strain>
    </source>
</reference>
<gene>
    <name evidence="3" type="ordered locus">Igag_0054</name>
</gene>
<dbReference type="Gene3D" id="3.30.70.920">
    <property type="match status" value="1"/>
</dbReference>
<evidence type="ECO:0000259" key="2">
    <source>
        <dbReference type="Pfam" id="PF01037"/>
    </source>
</evidence>
<dbReference type="InterPro" id="IPR050684">
    <property type="entry name" value="HTH-Siroheme_Decarb"/>
</dbReference>
<comment type="pathway">
    <text evidence="1">Amino-acid biosynthesis.</text>
</comment>
<accession>E0SPG4</accession>